<keyword evidence="12" id="KW-1185">Reference proteome</keyword>
<evidence type="ECO:0000256" key="1">
    <source>
        <dbReference type="ARBA" id="ARBA00001957"/>
    </source>
</evidence>
<dbReference type="InterPro" id="IPR020845">
    <property type="entry name" value="AMP-binding_CS"/>
</dbReference>
<dbReference type="CDD" id="cd19534">
    <property type="entry name" value="E_NRPS"/>
    <property type="match status" value="2"/>
</dbReference>
<feature type="non-terminal residue" evidence="11">
    <location>
        <position position="4537"/>
    </location>
</feature>
<dbReference type="InterPro" id="IPR006162">
    <property type="entry name" value="Ppantetheine_attach_site"/>
</dbReference>
<dbReference type="InterPro" id="IPR001242">
    <property type="entry name" value="Condensation_dom"/>
</dbReference>
<dbReference type="PROSITE" id="PS50075">
    <property type="entry name" value="CARRIER"/>
    <property type="match status" value="3"/>
</dbReference>
<dbReference type="Pfam" id="PF13193">
    <property type="entry name" value="AMP-binding_C"/>
    <property type="match status" value="2"/>
</dbReference>
<dbReference type="GO" id="GO:0031177">
    <property type="term" value="F:phosphopantetheine binding"/>
    <property type="evidence" value="ECO:0007669"/>
    <property type="project" value="InterPro"/>
</dbReference>
<dbReference type="InterPro" id="IPR023213">
    <property type="entry name" value="CAT-like_dom_sf"/>
</dbReference>
<dbReference type="Gene3D" id="2.30.38.10">
    <property type="entry name" value="Luciferase, Domain 3"/>
    <property type="match status" value="3"/>
</dbReference>
<dbReference type="InterPro" id="IPR025110">
    <property type="entry name" value="AMP-bd_C"/>
</dbReference>
<dbReference type="Gene3D" id="3.40.50.12780">
    <property type="entry name" value="N-terminal domain of ligase-like"/>
    <property type="match status" value="1"/>
</dbReference>
<evidence type="ECO:0000256" key="7">
    <source>
        <dbReference type="ARBA" id="ARBA00023194"/>
    </source>
</evidence>
<dbReference type="CDD" id="cd19531">
    <property type="entry name" value="LCL_NRPS-like"/>
    <property type="match status" value="1"/>
</dbReference>
<dbReference type="PROSITE" id="PS00012">
    <property type="entry name" value="PHOSPHOPANTETHEINE"/>
    <property type="match status" value="3"/>
</dbReference>
<dbReference type="SUPFAM" id="SSF56801">
    <property type="entry name" value="Acetyl-CoA synthetase-like"/>
    <property type="match status" value="4"/>
</dbReference>
<dbReference type="GO" id="GO:0005737">
    <property type="term" value="C:cytoplasm"/>
    <property type="evidence" value="ECO:0007669"/>
    <property type="project" value="TreeGrafter"/>
</dbReference>
<gene>
    <name evidence="11" type="ORF">SAMN05661091_4416</name>
</gene>
<feature type="domain" description="Carrier" evidence="10">
    <location>
        <begin position="966"/>
        <end position="1040"/>
    </location>
</feature>
<keyword evidence="7" id="KW-0045">Antibiotic biosynthesis</keyword>
<feature type="domain" description="Carrier" evidence="10">
    <location>
        <begin position="3482"/>
        <end position="3556"/>
    </location>
</feature>
<dbReference type="EMBL" id="LT840184">
    <property type="protein sequence ID" value="SMF88805.1"/>
    <property type="molecule type" value="Genomic_DNA"/>
</dbReference>
<evidence type="ECO:0000313" key="11">
    <source>
        <dbReference type="EMBL" id="SMF88805.1"/>
    </source>
</evidence>
<evidence type="ECO:0000256" key="4">
    <source>
        <dbReference type="ARBA" id="ARBA00022553"/>
    </source>
</evidence>
<dbReference type="FunFam" id="1.10.1200.10:FF:000005">
    <property type="entry name" value="Nonribosomal peptide synthetase 1"/>
    <property type="match status" value="3"/>
</dbReference>
<evidence type="ECO:0000256" key="2">
    <source>
        <dbReference type="ARBA" id="ARBA00006432"/>
    </source>
</evidence>
<keyword evidence="6" id="KW-0677">Repeat</keyword>
<dbReference type="InterPro" id="IPR045851">
    <property type="entry name" value="AMP-bd_C_sf"/>
</dbReference>
<dbReference type="FunFam" id="3.40.50.12780:FF:000012">
    <property type="entry name" value="Non-ribosomal peptide synthetase"/>
    <property type="match status" value="3"/>
</dbReference>
<name>A0A1X7HMG9_9BACL</name>
<dbReference type="PANTHER" id="PTHR45527">
    <property type="entry name" value="NONRIBOSOMAL PEPTIDE SYNTHETASE"/>
    <property type="match status" value="1"/>
</dbReference>
<dbReference type="GO" id="GO:0008610">
    <property type="term" value="P:lipid biosynthetic process"/>
    <property type="evidence" value="ECO:0007669"/>
    <property type="project" value="UniProtKB-ARBA"/>
</dbReference>
<evidence type="ECO:0000313" key="12">
    <source>
        <dbReference type="Proteomes" id="UP000192940"/>
    </source>
</evidence>
<keyword evidence="5" id="KW-0436">Ligase</keyword>
<dbReference type="InterPro" id="IPR009081">
    <property type="entry name" value="PP-bd_ACP"/>
</dbReference>
<dbReference type="Gene3D" id="3.40.50.980">
    <property type="match status" value="6"/>
</dbReference>
<dbReference type="InterPro" id="IPR010071">
    <property type="entry name" value="AA_adenyl_dom"/>
</dbReference>
<dbReference type="FunFam" id="3.30.300.30:FF:000010">
    <property type="entry name" value="Enterobactin synthetase component F"/>
    <property type="match status" value="2"/>
</dbReference>
<dbReference type="FunFam" id="3.40.50.980:FF:000001">
    <property type="entry name" value="Non-ribosomal peptide synthetase"/>
    <property type="match status" value="3"/>
</dbReference>
<dbReference type="SUPFAM" id="SSF52777">
    <property type="entry name" value="CoA-dependent acyltransferases"/>
    <property type="match status" value="12"/>
</dbReference>
<feature type="domain" description="Carrier" evidence="10">
    <location>
        <begin position="2456"/>
        <end position="2531"/>
    </location>
</feature>
<evidence type="ECO:0000256" key="6">
    <source>
        <dbReference type="ARBA" id="ARBA00022737"/>
    </source>
</evidence>
<evidence type="ECO:0000256" key="5">
    <source>
        <dbReference type="ARBA" id="ARBA00022598"/>
    </source>
</evidence>
<dbReference type="Pfam" id="PF00501">
    <property type="entry name" value="AMP-binding"/>
    <property type="match status" value="4"/>
</dbReference>
<protein>
    <submittedName>
        <fullName evidence="11">Non-ribosomal peptide synthase domain TIGR01720/amino acid adenylation domain-containing protein</fullName>
    </submittedName>
</protein>
<dbReference type="Proteomes" id="UP000192940">
    <property type="component" value="Chromosome I"/>
</dbReference>
<dbReference type="Gene3D" id="3.30.559.30">
    <property type="entry name" value="Nonribosomal peptide synthetase, condensation domain"/>
    <property type="match status" value="6"/>
</dbReference>
<dbReference type="InterPro" id="IPR020806">
    <property type="entry name" value="PKS_PP-bd"/>
</dbReference>
<dbReference type="Gene3D" id="1.10.1200.10">
    <property type="entry name" value="ACP-like"/>
    <property type="match status" value="3"/>
</dbReference>
<accession>A0A1X7HMG9</accession>
<reference evidence="11 12" key="1">
    <citation type="submission" date="2017-04" db="EMBL/GenBank/DDBJ databases">
        <authorList>
            <person name="Afonso C.L."/>
            <person name="Miller P.J."/>
            <person name="Scott M.A."/>
            <person name="Spackman E."/>
            <person name="Goraichik I."/>
            <person name="Dimitrov K.M."/>
            <person name="Suarez D.L."/>
            <person name="Swayne D.E."/>
        </authorList>
    </citation>
    <scope>NUCLEOTIDE SEQUENCE [LARGE SCALE GENOMIC DNA]</scope>
    <source>
        <strain evidence="11 12">N3/975</strain>
    </source>
</reference>
<feature type="coiled-coil region" evidence="9">
    <location>
        <begin position="3007"/>
        <end position="3034"/>
    </location>
</feature>
<dbReference type="SMART" id="SM00823">
    <property type="entry name" value="PKS_PP"/>
    <property type="match status" value="3"/>
</dbReference>
<dbReference type="CDD" id="cd05930">
    <property type="entry name" value="A_NRPS"/>
    <property type="match status" value="1"/>
</dbReference>
<dbReference type="GO" id="GO:0043041">
    <property type="term" value="P:amino acid activation for nonribosomal peptide biosynthetic process"/>
    <property type="evidence" value="ECO:0007669"/>
    <property type="project" value="TreeGrafter"/>
</dbReference>
<dbReference type="NCBIfam" id="TIGR01720">
    <property type="entry name" value="NRPS-para261"/>
    <property type="match status" value="2"/>
</dbReference>
<keyword evidence="8" id="KW-0511">Multifunctional enzyme</keyword>
<comment type="similarity">
    <text evidence="2">Belongs to the ATP-dependent AMP-binding enzyme family.</text>
</comment>
<sequence>MMINDEKTKLINGIYSLTPLQEGMLYHHMTDSESTQNMMQYIINLKGEIREEKIIQALRLLTLRHDVLRTAITDEKLANQGQVVLGSREIEYEKIDLSGLGEMEKQCRLDEISDLNVKRRFDLQKDSLLRVKYIVLDNKNYKMIWLYHHLIIDSWCLPLIYSDFKRYYDSLNNGKTMSEMIEDISQEKSQEAGYDEYVEWLDKQDRAAGLSYWREMLADYDEMAEIKPMAKPKHTTVQMVKTGHRLSEDVTNKLLNFIDSNNIPINVAVELAWGIVLQKYNYTSDVVFGKVVSGRDADIRGIKNIVGLFINTIPVRVKSTKDITILELLKELQKLGEKSNRYSYCSLAEIQGLTKQKNKLMKTLCVFEDSLGFKDRLDTSENGLRLTVESERRQTNYAISASVSLDYNRLNIDLSYNPNEYIKDEIQNIMLMFEKILHAIVANPLGKVSEIEAISDRDKEKIINEFNHKYLDNAKTETMVDIFESQVKKTPNNTAVVFEDEHITYAEMNKRSNQLARKLRKMGVKPDDFVAVMTERSIEMIVSIYGILKAGGAYVPIDPTSPDDRITIMLEDCQPKAILVYQTKPKHDIGIPVIDLAEREIWEGLSTNPRKVNKPEDLAYVIYTSGTTGTPKGVMIKHSGVASFRTHFLDLYKVTEKDNVLQFANYVFDGSVWEMTISLLTGATLTIATQASISDIRSFNKLVEESGITIAALPPQFYLQTDIPSVKIITTGGSMSSPEVVNKSGGRSRYINAFGPTENTVQATLWEYDGESEIPHNIPIGKPMPNSRIYILNGMNLCGVGVPGELCIAGAGLARGYLNRPELTAEKFIENPFGEGKLYRSGDLAKWLSDGNIEYLGRIDEQVKIRGFRIELGEIESAIRSVEGIVDLAVIAREDNSGDPAICAYVVSDKEISGSELKKTLGESLPEYMIPAYIMQIDSIPVTRNGKLDKRALPQIQITSKREYVAPSNETEEILCALFSEILGIGTVGVKDSFFELGGDSIKAIRIVSKIRSEGFEVSVQDIMSKHTIEAIAYSVRASSYENKYEQSEVTGKVVSTPIIQQFEAWSLVKPSHFNQDIMIEIDTNNEMEIRQVIDALVVHHDIIRSVYRNGQLEILSAQKSRLYDFEIFDVIDGDYRLVDIEGICTKLQSSLDLENGPLMKVALFKTEPKNHLFICLHHLVVDGVSWRILLEDFETAMKQIKAGDNKIELPLKTASYKEWGEALREYKESVQLKKERAYWEIITTKIKEGKLATSGNETGTGHVVISLSFSKEETYNLLHKAGKAFNTKINDLLISALGVSVKGCTGQERVSIMMEGHGREGIHKKIDIDRTVGWFTSMYPIIVECSGTIQDSIISTKEMLRKVPNHGMGYGLLKEGLPEISADIYFNYLGQMDAESKGYASVVNSTGKRLADENNLSTNILFSGVIHQGELKFTIKYDSGLFASETVQKLANLYKDSLNESIRFCIKQKETVKTPSDFSASELTQTDLSMVYNRFADKTEIVDIYELSPLQEGILYHSLANNESTDYFIQNVFEVSREVKEGKIKQGLKLLAMRHGVLKSSIVFGEFKRPKQVVLLNREPEFERIDLSGLAENEQQNKIAEIAALDVNRGFDLQEDSLFRVKYIILRENKCKMIWSYHHIIIDGWCSSLLCNDFQNYYNSLNNDESMLEIEEMVLKEKNRTAEYSEYIKWVEKQDKELGISYWGNLLEDYQEISEIKPVMKPVPSDMKVAQEKVKVSKETSQSLLSLASSNRLTINTIAEAAWGIVLQQYSFTKDVVFGKVVSGRNADVRGIEEIVGIFINTIPVRVNDKDNTIILDLFKELQMQGTKSNAYSYCSLAEIQELTKQKSSLIMSLFVFENHLDQEKDQDNIVGLQLKLESVREKTNYAITVIAGVVDGCLRFEIMYNPNEYVKGEIQSILAMIERVLHEFVANPQGKVSNIEAVNDNEKEKILNEFNHSYTGNANTKTIVDLFEEQVKKTPDNIAIVLESQQITYTEMNERTNQLARKLREMGVKPDDFVAIMAERSVEMIVGIYGILKAGGAYVPIDPTYPEDRIAFMLKDCQPKAVLVYQAEPKHDIGIPVIDLAEREIWEGVSTNPTKVNKPEDLAYVIYTSGTTGQPKGVMLEHCGIVALRTHLMELYQVTEQDNVLQFANYVFDAAVWEMTLSLLLGARLTLIPKETILDTGSFNAFVNKSGITLTLLPPQYYVQTELTGLKALTTGGSASNGEIIEKAGRRCKYINAYGPTENTVLATNWEYDGKSDIPYPVPIGKPILNSQIYILNGMSLCGIGVPGELCIAGAGLARGYLNRPELTAEKFINNPFGEGKLYRSGDLARWLPDGNIEYQGRIDEQVKIRGFRIELGEIESAMRHIEGIVDVAVIAAKDKSGDSAICAYFVSDTEMSESALKKNLGASLPEYMIPAYIMQIDSIPVTRSGKVDKRALPEIEVTSTREYVAPRNETEEILCALFSEILGIASLGIKDSFFELGGHSLSAVRLVNAIETKTGYRIPLQEIFANRTPECLAIRLSEKELVSYTPITAAEEKKYYSMSSAQKRVFVVCQMGIDRTAYNIPQSFRIKGQVNIESIGIALQKMIDRHEILRTNFLMVDGEPVQEVRKTTKVDFEFLEVKDTSEAEQFKEFVKPFDLGQAPLVRMKLVKREEDHLLMLDMHHIISDGMSMGTFIREFVALYNGESLKPPMLQYKDYSEWISKKDFSTQKAYWVNEFSDEIPVLDLPLDYRRPQMQSYNGAIIDTTTGRELGKRIKEIARRTDTTEYMVFLSAIMILLSKYSRQEDIIVGSLFSGRTHKDTENILGMFVNTLAMRGRPEGNKTFAEFLSEMKEKCLHAYDNQEYPFEELVDAVQVRRDMARNPLFDVLMVLQNNEQPELKMHCAEIESVRQESTTSKFDLKFDIVETGTGFCIELEYCMDLFKADSIERMLVHFIGLLEQITANVEIKISEIETITKADKILIQQTFNDTSMAFPLDKTVVDLFEEQVRNKPDNTAIIFGNEQLTYEELNQKANQLARQLRGIGIKPDDFVALIAERCTEMIVAILGILKAGGAYVPIDPTYPADRIEYIVDDCKPRVILTAKAEVPLVTKIDCIDLSSVDLYTGAPTNLDKNVSSNDLAYSIYTSGTTGRPKGVMIEHHSLTTNMIYSAKRFLLGNEILVPLFTNYSFDLTVPSIFLPLCFGGTLDLIHKDKEMDIRFIMNNKEYTFIKMTPSQLKMLLGDYNYKPLEKLCCLVVGGEKLESDVASEILNTYGHHLVILNEYGPTEATVGSTLYPYSATDERTFMPIGKPFANTQIYIMNGMNLCGIGVPGELCIAGEQVARGYLNKPEMTAQKFIDNPFGDGKLYRTGDLAKWLPDGNIEYIGRIDEQVKVRGFRIELDEIIHAIRSIESIRDNAVIVREDEFGDKVILAYYVSDEKISTSEVREELRKILPEYMLPTSFMQIDKLPTTKNGKLDKRALPQIFIDNTSEFVMPRNKIEELLCQVFGEMLGVKAVSVKDSFFELGGDSIKAIRIVSKLRSLGYELSVRDIMSQYTVEAIARTVVVTHENYYEQQEVTGSIIPTPILKDFKVRNLKKPHHYNQDVMLEIDTDNVAHIRKALDALAVHHDIIRSIYRDGRLAILSSCDSKLYDFETYDFRDAAAASLQMEAACNKLQSSIDLENGPMIKAAFFQIDSGNFLFLCLHHLVVDAVSWQILLEDLQTALRQVENGKPVNLPPKTASFKDWAEALEEYKSSSLLKQEQQYWAIIMANMKNGRIDLEDNGTETGFGNVKISFDEEQTEHLVRRAGKAFNTEINDLLISTIGLAVRGLTGQVKVVVGLEGHGREEIHKKIDTDRTVGWFTTKHPIVVECHEEIRKSIISIKEMLRKVPSHGLGYGLLYELQDIAANIYFNYLGQMDTESKAAFFSTGKSIAEENGMSGIIDMNGYIADGKLNFLIQYDRSGFSAVMVERFAELYQQYLIETIKYCCTQGAIEKTVSDYSAYDLTEEDLSELHRQYAEPSVLEDIFPLTSLQEGILYHSIADHQSTSYVTQLVYAFSGGISEEKVQQVLKLLVMRHNVLRMAIVHEQLSKPRQILLTSREVDFETIDLSGLGKLEQEKKVAELADLNIQRGFDLQYDPLLRVKHIVLSPDEYKILWSYHHIVFDGWSSNMLFGDFITYCNKLKNGSILSDLERMAAEEKHQSATYGDYVNWLKKQDREMGLSYWSELLSEYQEIAEIKPMTKPESTEKQMERIGIKIPDEITNQLLQKAASCQITINTVAEAAWGIVLQQYSNIKDVVFGKVVSGRNANVRGIEKIVGLFVNTIPVRIRSSVGMTVLELWNELQEQGTESDQYSYCSLADIQGLTEQQGDLIKVLFAFDNYYVNEEKQQGGENGLQFVLESGREQTNYAITLKTYFIGEQWVFDILYNPSHFVLKEVQSMLSRIQAVLLSFAANPERRVSEIDMITQQEKDQLLEFNNTATDYPIDKTVVDVFEEQVIKTPDHIAVVFEDEQLTYAELNRKANQLARKLRKMGVKPDDFVAILAERS</sequence>
<keyword evidence="9" id="KW-0175">Coiled coil</keyword>
<evidence type="ECO:0000256" key="3">
    <source>
        <dbReference type="ARBA" id="ARBA00022450"/>
    </source>
</evidence>
<dbReference type="GO" id="GO:0017000">
    <property type="term" value="P:antibiotic biosynthetic process"/>
    <property type="evidence" value="ECO:0007669"/>
    <property type="project" value="UniProtKB-KW"/>
</dbReference>
<dbReference type="PANTHER" id="PTHR45527:SF1">
    <property type="entry name" value="FATTY ACID SYNTHASE"/>
    <property type="match status" value="1"/>
</dbReference>
<dbReference type="Gene3D" id="3.30.300.30">
    <property type="match status" value="3"/>
</dbReference>
<evidence type="ECO:0000256" key="9">
    <source>
        <dbReference type="SAM" id="Coils"/>
    </source>
</evidence>
<dbReference type="PROSITE" id="PS00455">
    <property type="entry name" value="AMP_BINDING"/>
    <property type="match status" value="2"/>
</dbReference>
<keyword evidence="3" id="KW-0596">Phosphopantetheine</keyword>
<dbReference type="GO" id="GO:0016874">
    <property type="term" value="F:ligase activity"/>
    <property type="evidence" value="ECO:0007669"/>
    <property type="project" value="UniProtKB-KW"/>
</dbReference>
<dbReference type="SUPFAM" id="SSF47336">
    <property type="entry name" value="ACP-like"/>
    <property type="match status" value="3"/>
</dbReference>
<dbReference type="InterPro" id="IPR042099">
    <property type="entry name" value="ANL_N_sf"/>
</dbReference>
<dbReference type="GO" id="GO:0044550">
    <property type="term" value="P:secondary metabolite biosynthetic process"/>
    <property type="evidence" value="ECO:0007669"/>
    <property type="project" value="UniProtKB-ARBA"/>
</dbReference>
<dbReference type="InterPro" id="IPR010060">
    <property type="entry name" value="NRPS_synth"/>
</dbReference>
<dbReference type="InterPro" id="IPR000873">
    <property type="entry name" value="AMP-dep_synth/lig_dom"/>
</dbReference>
<comment type="cofactor">
    <cofactor evidence="1">
        <name>pantetheine 4'-phosphate</name>
        <dbReference type="ChEBI" id="CHEBI:47942"/>
    </cofactor>
</comment>
<organism evidence="11 12">
    <name type="scientific">Paenibacillus uliginis N3/975</name>
    <dbReference type="NCBI Taxonomy" id="1313296"/>
    <lineage>
        <taxon>Bacteria</taxon>
        <taxon>Bacillati</taxon>
        <taxon>Bacillota</taxon>
        <taxon>Bacilli</taxon>
        <taxon>Bacillales</taxon>
        <taxon>Paenibacillaceae</taxon>
        <taxon>Paenibacillus</taxon>
    </lineage>
</organism>
<dbReference type="NCBIfam" id="TIGR01733">
    <property type="entry name" value="AA-adenyl-dom"/>
    <property type="match status" value="3"/>
</dbReference>
<dbReference type="InterPro" id="IPR036736">
    <property type="entry name" value="ACP-like_sf"/>
</dbReference>
<evidence type="ECO:0000256" key="8">
    <source>
        <dbReference type="ARBA" id="ARBA00023268"/>
    </source>
</evidence>
<dbReference type="STRING" id="1313296.SAMN05661091_4416"/>
<feature type="coiled-coil region" evidence="9">
    <location>
        <begin position="4498"/>
        <end position="4525"/>
    </location>
</feature>
<dbReference type="Pfam" id="PF00550">
    <property type="entry name" value="PP-binding"/>
    <property type="match status" value="3"/>
</dbReference>
<evidence type="ECO:0000259" key="10">
    <source>
        <dbReference type="PROSITE" id="PS50075"/>
    </source>
</evidence>
<keyword evidence="4" id="KW-0597">Phosphoprotein</keyword>
<dbReference type="Gene3D" id="3.30.559.10">
    <property type="entry name" value="Chloramphenicol acetyltransferase-like domain"/>
    <property type="match status" value="6"/>
</dbReference>
<dbReference type="NCBIfam" id="NF003417">
    <property type="entry name" value="PRK04813.1"/>
    <property type="match status" value="4"/>
</dbReference>
<proteinExistence type="inferred from homology"/>
<dbReference type="Pfam" id="PF00668">
    <property type="entry name" value="Condensation"/>
    <property type="match status" value="6"/>
</dbReference>